<feature type="transmembrane region" description="Helical" evidence="6">
    <location>
        <begin position="135"/>
        <end position="153"/>
    </location>
</feature>
<evidence type="ECO:0000256" key="6">
    <source>
        <dbReference type="SAM" id="Phobius"/>
    </source>
</evidence>
<evidence type="ECO:0000256" key="2">
    <source>
        <dbReference type="ARBA" id="ARBA00022448"/>
    </source>
</evidence>
<organism evidence="8 9">
    <name type="scientific">Lentilactobacillus kosonis</name>
    <dbReference type="NCBI Taxonomy" id="2810561"/>
    <lineage>
        <taxon>Bacteria</taxon>
        <taxon>Bacillati</taxon>
        <taxon>Bacillota</taxon>
        <taxon>Bacilli</taxon>
        <taxon>Lactobacillales</taxon>
        <taxon>Lactobacillaceae</taxon>
        <taxon>Lentilactobacillus</taxon>
    </lineage>
</organism>
<dbReference type="SUPFAM" id="SSF103473">
    <property type="entry name" value="MFS general substrate transporter"/>
    <property type="match status" value="1"/>
</dbReference>
<dbReference type="GO" id="GO:0005886">
    <property type="term" value="C:plasma membrane"/>
    <property type="evidence" value="ECO:0007669"/>
    <property type="project" value="UniProtKB-SubCell"/>
</dbReference>
<dbReference type="Pfam" id="PF07690">
    <property type="entry name" value="MFS_1"/>
    <property type="match status" value="1"/>
</dbReference>
<evidence type="ECO:0000256" key="1">
    <source>
        <dbReference type="ARBA" id="ARBA00004651"/>
    </source>
</evidence>
<dbReference type="PANTHER" id="PTHR42718:SF9">
    <property type="entry name" value="MAJOR FACILITATOR SUPERFAMILY MULTIDRUG TRANSPORTER MFSC"/>
    <property type="match status" value="1"/>
</dbReference>
<dbReference type="InterPro" id="IPR020846">
    <property type="entry name" value="MFS_dom"/>
</dbReference>
<dbReference type="EMBL" id="BEXA01000003">
    <property type="protein sequence ID" value="GAY73586.1"/>
    <property type="molecule type" value="Genomic_DNA"/>
</dbReference>
<dbReference type="InterPro" id="IPR011701">
    <property type="entry name" value="MFS"/>
</dbReference>
<dbReference type="PANTHER" id="PTHR42718">
    <property type="entry name" value="MAJOR FACILITATOR SUPERFAMILY MULTIDRUG TRANSPORTER MFSC"/>
    <property type="match status" value="1"/>
</dbReference>
<feature type="transmembrane region" description="Helical" evidence="6">
    <location>
        <begin position="165"/>
        <end position="186"/>
    </location>
</feature>
<comment type="subcellular location">
    <subcellularLocation>
        <location evidence="1">Cell membrane</location>
        <topology evidence="1">Multi-pass membrane protein</topology>
    </subcellularLocation>
</comment>
<keyword evidence="5 6" id="KW-0472">Membrane</keyword>
<keyword evidence="2" id="KW-0813">Transport</keyword>
<sequence>MAHDFWLILPIVVVSLILGYFYIDLENSGTSKSFDITSLIFLTIAFTSIIIGVSESGSVGLFSINSLIPILIGVIAIIITLFTNRHGNSQLFDFSIYKSLNITLSTITYFVLQFINIGISFLIPVYCQYVLHTNSLISGLILLPGALVGAFTSPFAGKLADSRGYAMPIIIGTSAVTIGSFLYLITQNLLNIALVTALYVFLRFGFNMAFANSIGNATTLVKPENSPDVNSIFNMLQQFAGSLGVGILAATLSNAQLNGAGSFISRTVAGGRIAFVTLVTLGIIATISAIINFSTRAQKILRTNSI</sequence>
<feature type="transmembrane region" description="Helical" evidence="6">
    <location>
        <begin position="273"/>
        <end position="293"/>
    </location>
</feature>
<dbReference type="GO" id="GO:0022857">
    <property type="term" value="F:transmembrane transporter activity"/>
    <property type="evidence" value="ECO:0007669"/>
    <property type="project" value="InterPro"/>
</dbReference>
<evidence type="ECO:0000259" key="7">
    <source>
        <dbReference type="PROSITE" id="PS50850"/>
    </source>
</evidence>
<accession>A0A401FMP2</accession>
<evidence type="ECO:0000256" key="4">
    <source>
        <dbReference type="ARBA" id="ARBA00022989"/>
    </source>
</evidence>
<comment type="caution">
    <text evidence="8">The sequence shown here is derived from an EMBL/GenBank/DDBJ whole genome shotgun (WGS) entry which is preliminary data.</text>
</comment>
<reference evidence="8 9" key="1">
    <citation type="submission" date="2017-11" db="EMBL/GenBank/DDBJ databases">
        <title>Draft Genome Sequence of Lactobacillus curieae NBRC 111893 isolated from Koso, a Japanese sugar-Vegetable Fermented Beverage.</title>
        <authorList>
            <person name="Chiou T.Y."/>
            <person name="Oshima K."/>
            <person name="Suda W."/>
            <person name="Hattori M."/>
            <person name="Takahashi T."/>
        </authorList>
    </citation>
    <scope>NUCLEOTIDE SEQUENCE [LARGE SCALE GENOMIC DNA]</scope>
    <source>
        <strain evidence="8 9">NBRC111893</strain>
    </source>
</reference>
<proteinExistence type="predicted"/>
<evidence type="ECO:0000313" key="9">
    <source>
        <dbReference type="Proteomes" id="UP000286974"/>
    </source>
</evidence>
<dbReference type="Gene3D" id="1.20.1250.20">
    <property type="entry name" value="MFS general substrate transporter like domains"/>
    <property type="match status" value="1"/>
</dbReference>
<protein>
    <submittedName>
        <fullName evidence="8">Permease of the major facilitator superfamily</fullName>
    </submittedName>
</protein>
<evidence type="ECO:0000256" key="5">
    <source>
        <dbReference type="ARBA" id="ARBA00023136"/>
    </source>
</evidence>
<evidence type="ECO:0000313" key="8">
    <source>
        <dbReference type="EMBL" id="GAY73586.1"/>
    </source>
</evidence>
<name>A0A401FMP2_9LACO</name>
<feature type="domain" description="Major facilitator superfamily (MFS) profile" evidence="7">
    <location>
        <begin position="94"/>
        <end position="306"/>
    </location>
</feature>
<dbReference type="AlphaFoldDB" id="A0A401FMP2"/>
<gene>
    <name evidence="8" type="ORF">NBRC111893_1732</name>
</gene>
<dbReference type="InterPro" id="IPR036259">
    <property type="entry name" value="MFS_trans_sf"/>
</dbReference>
<dbReference type="PROSITE" id="PS50850">
    <property type="entry name" value="MFS"/>
    <property type="match status" value="1"/>
</dbReference>
<keyword evidence="3 6" id="KW-0812">Transmembrane</keyword>
<feature type="transmembrane region" description="Helical" evidence="6">
    <location>
        <begin position="35"/>
        <end position="53"/>
    </location>
</feature>
<feature type="transmembrane region" description="Helical" evidence="6">
    <location>
        <begin position="192"/>
        <end position="211"/>
    </location>
</feature>
<dbReference type="Proteomes" id="UP000286974">
    <property type="component" value="Unassembled WGS sequence"/>
</dbReference>
<evidence type="ECO:0000256" key="3">
    <source>
        <dbReference type="ARBA" id="ARBA00022692"/>
    </source>
</evidence>
<feature type="transmembrane region" description="Helical" evidence="6">
    <location>
        <begin position="6"/>
        <end position="23"/>
    </location>
</feature>
<feature type="transmembrane region" description="Helical" evidence="6">
    <location>
        <begin position="102"/>
        <end position="123"/>
    </location>
</feature>
<keyword evidence="9" id="KW-1185">Reference proteome</keyword>
<feature type="transmembrane region" description="Helical" evidence="6">
    <location>
        <begin position="59"/>
        <end position="82"/>
    </location>
</feature>
<keyword evidence="4 6" id="KW-1133">Transmembrane helix</keyword>